<accession>A0A3B1DT93</accession>
<evidence type="ECO:0000259" key="1">
    <source>
        <dbReference type="Pfam" id="PF07607"/>
    </source>
</evidence>
<proteinExistence type="predicted"/>
<dbReference type="Pfam" id="PF07607">
    <property type="entry name" value="DUF1570"/>
    <property type="match status" value="1"/>
</dbReference>
<name>A0A3B1DT93_9ZZZZ</name>
<protein>
    <recommendedName>
        <fullName evidence="1">DUF1570 domain-containing protein</fullName>
    </recommendedName>
</protein>
<sequence length="397" mass="46165">MLLKNISLFCMAICCTMLLPKNVDAAKRASVLELRVGKEVHTGRLEAKNSGTAWLMNRDGKLEQVTLSKVTKFRKVSSRFKPQSARELRRSLARELGNKYEMASRGSYLIAAPKGRAKQYAAIFDDMHRSFQHYFSTRGFRIPKPEFPLVAIVFRTQTEFVAYTKKDHFKAIQGLAGYYYPKSNRVALYESRSRTAFYPSQNHSVARNQNSNDEMTLGNHFNWYGKARGRSSTNRTLRDTMVHEATHQIAYNVGLHSRMGETPRWMVEGLATMLEPEGARRNSRSGSAMKRINHQRYLRFMDFAKNRRKEKSLKSFIESETLYQTNVLDFYAQSWGLSFYLAETQPRKYSKYLKTIASRPPLSKYSKSERLADFEKVFGKKIDWMEVGFLRYMKRLK</sequence>
<reference evidence="2" key="1">
    <citation type="submission" date="2018-06" db="EMBL/GenBank/DDBJ databases">
        <authorList>
            <person name="Zhirakovskaya E."/>
        </authorList>
    </citation>
    <scope>NUCLEOTIDE SEQUENCE</scope>
</reference>
<dbReference type="InterPro" id="IPR011464">
    <property type="entry name" value="DUF1570"/>
</dbReference>
<evidence type="ECO:0000313" key="2">
    <source>
        <dbReference type="EMBL" id="VAX40053.1"/>
    </source>
</evidence>
<dbReference type="EMBL" id="UOGL01000397">
    <property type="protein sequence ID" value="VAX40053.1"/>
    <property type="molecule type" value="Genomic_DNA"/>
</dbReference>
<organism evidence="2">
    <name type="scientific">hydrothermal vent metagenome</name>
    <dbReference type="NCBI Taxonomy" id="652676"/>
    <lineage>
        <taxon>unclassified sequences</taxon>
        <taxon>metagenomes</taxon>
        <taxon>ecological metagenomes</taxon>
    </lineage>
</organism>
<feature type="domain" description="DUF1570" evidence="1">
    <location>
        <begin position="240"/>
        <end position="362"/>
    </location>
</feature>
<gene>
    <name evidence="2" type="ORF">MNBD_PLANCTO02-2769</name>
</gene>
<dbReference type="AlphaFoldDB" id="A0A3B1DT93"/>